<proteinExistence type="predicted"/>
<sequence length="336" mass="35842">MAFQGVWAVDGSTIAGPLMRLMHGSATRSGEGVVDIGDLAVRELAVPGTSVRVGSGATTVLGREIQWQGSYYSYNTGDIEVPITPTGSGSGRSDLIIARVEDPTFAGSPWTHNASDTLVYARVIEDVDPGETGIPAGETISAIPLARLDIPASTGTITQDMIVDLRQMMDPRSTQVVRIQRGMDPIDYAGDVTDAYENWPNNPWNLAGARVPIPAWATQAQIRATWAQTLLEATGGTGGNNDARGQVRIRFYNGSDELVTTPTAYNVNQTSPTNGYRTTISWADTVSIPSYLRGVDAALAMQVRGTSGFNGRLAFDQYAVGSVEITFNEVPVLDLA</sequence>
<dbReference type="EMBL" id="PVZC01000012">
    <property type="protein sequence ID" value="PRX91992.1"/>
    <property type="molecule type" value="Genomic_DNA"/>
</dbReference>
<organism evidence="1 2">
    <name type="scientific">Allonocardiopsis opalescens</name>
    <dbReference type="NCBI Taxonomy" id="1144618"/>
    <lineage>
        <taxon>Bacteria</taxon>
        <taxon>Bacillati</taxon>
        <taxon>Actinomycetota</taxon>
        <taxon>Actinomycetes</taxon>
        <taxon>Streptosporangiales</taxon>
        <taxon>Allonocardiopsis</taxon>
    </lineage>
</organism>
<gene>
    <name evidence="1" type="ORF">CLV72_11265</name>
</gene>
<evidence type="ECO:0000313" key="1">
    <source>
        <dbReference type="EMBL" id="PRX91992.1"/>
    </source>
</evidence>
<evidence type="ECO:0000313" key="2">
    <source>
        <dbReference type="Proteomes" id="UP000237846"/>
    </source>
</evidence>
<keyword evidence="2" id="KW-1185">Reference proteome</keyword>
<dbReference type="OrthoDB" id="4317400at2"/>
<reference evidence="1 2" key="1">
    <citation type="submission" date="2018-03" db="EMBL/GenBank/DDBJ databases">
        <title>Genomic Encyclopedia of Archaeal and Bacterial Type Strains, Phase II (KMG-II): from individual species to whole genera.</title>
        <authorList>
            <person name="Goeker M."/>
        </authorList>
    </citation>
    <scope>NUCLEOTIDE SEQUENCE [LARGE SCALE GENOMIC DNA]</scope>
    <source>
        <strain evidence="1 2">DSM 45601</strain>
    </source>
</reference>
<dbReference type="Proteomes" id="UP000237846">
    <property type="component" value="Unassembled WGS sequence"/>
</dbReference>
<dbReference type="AlphaFoldDB" id="A0A2T0PSX1"/>
<dbReference type="RefSeq" id="WP_106253364.1">
    <property type="nucleotide sequence ID" value="NZ_PVZC01000012.1"/>
</dbReference>
<accession>A0A2T0PSX1</accession>
<name>A0A2T0PSX1_9ACTN</name>
<protein>
    <submittedName>
        <fullName evidence="1">Uncharacterized protein</fullName>
    </submittedName>
</protein>
<comment type="caution">
    <text evidence="1">The sequence shown here is derived from an EMBL/GenBank/DDBJ whole genome shotgun (WGS) entry which is preliminary data.</text>
</comment>